<reference evidence="1 2" key="1">
    <citation type="submission" date="2022-12" db="EMBL/GenBank/DDBJ databases">
        <title>Genomic features and morphological characterization of a novel Knufia sp. strain isolated from spacecraft assembly facility.</title>
        <authorList>
            <person name="Teixeira M."/>
            <person name="Chander A.M."/>
            <person name="Stajich J.E."/>
            <person name="Venkateswaran K."/>
        </authorList>
    </citation>
    <scope>NUCLEOTIDE SEQUENCE [LARGE SCALE GENOMIC DNA]</scope>
    <source>
        <strain evidence="1 2">FJI-L2-BK-P2</strain>
    </source>
</reference>
<evidence type="ECO:0000313" key="1">
    <source>
        <dbReference type="EMBL" id="KAK5954582.1"/>
    </source>
</evidence>
<protein>
    <submittedName>
        <fullName evidence="1">Uncharacterized protein</fullName>
    </submittedName>
</protein>
<dbReference type="Gene3D" id="3.10.129.10">
    <property type="entry name" value="Hotdog Thioesterase"/>
    <property type="match status" value="1"/>
</dbReference>
<gene>
    <name evidence="1" type="ORF">OHC33_004304</name>
</gene>
<keyword evidence="2" id="KW-1185">Reference proteome</keyword>
<organism evidence="1 2">
    <name type="scientific">Knufia fluminis</name>
    <dbReference type="NCBI Taxonomy" id="191047"/>
    <lineage>
        <taxon>Eukaryota</taxon>
        <taxon>Fungi</taxon>
        <taxon>Dikarya</taxon>
        <taxon>Ascomycota</taxon>
        <taxon>Pezizomycotina</taxon>
        <taxon>Eurotiomycetes</taxon>
        <taxon>Chaetothyriomycetidae</taxon>
        <taxon>Chaetothyriales</taxon>
        <taxon>Trichomeriaceae</taxon>
        <taxon>Knufia</taxon>
    </lineage>
</organism>
<accession>A0AAN8EMW8</accession>
<dbReference type="AlphaFoldDB" id="A0AAN8EMW8"/>
<sequence length="367" mass="41268">MLSLRPYLGRRPRIRLQTLRPRVRLRRQHDNHGPHKEYFQHPSQYPTNVQTTPATPLPYIPQSTIAHAVAQTAAQPKQPGPIRRGIRNFTLVLLSSMLGYTAGAAIITWEYMQPPYERGSEEYTEMQEEIDEILEDAPICEQLRRDNWFEYPITRSTAPANASQREHQHLVNDTLSGVQGFTMKQFRHPKLEISMLVFFSGFGIDGFPDTVHGGAISSIMMEAHNKHVEPVVKENDLEVLPYSESHVGFTQMVKPGNTYAVLIVSNGWGTGYVEGGDQDFIVNNADAFLYDMDAVTVEEKVVLDELGLPRPGAAVDMQGVQHAIAKLNMCLSSNKVVREEGESREEYIKRLDQVAENIVKKGEGAKG</sequence>
<comment type="caution">
    <text evidence="1">The sequence shown here is derived from an EMBL/GenBank/DDBJ whole genome shotgun (WGS) entry which is preliminary data.</text>
</comment>
<evidence type="ECO:0000313" key="2">
    <source>
        <dbReference type="Proteomes" id="UP001316803"/>
    </source>
</evidence>
<dbReference type="Proteomes" id="UP001316803">
    <property type="component" value="Unassembled WGS sequence"/>
</dbReference>
<name>A0AAN8EMW8_9EURO</name>
<proteinExistence type="predicted"/>
<dbReference type="EMBL" id="JAKLMC020000008">
    <property type="protein sequence ID" value="KAK5954582.1"/>
    <property type="molecule type" value="Genomic_DNA"/>
</dbReference>